<dbReference type="GO" id="GO:0006457">
    <property type="term" value="P:protein folding"/>
    <property type="evidence" value="ECO:0007669"/>
    <property type="project" value="InterPro"/>
</dbReference>
<dbReference type="GO" id="GO:0051082">
    <property type="term" value="F:unfolded protein binding"/>
    <property type="evidence" value="ECO:0007669"/>
    <property type="project" value="InterPro"/>
</dbReference>
<sequence length="94" mass="11055">MEKWMLEYLRVRNPGEEMVLKGRGAPALYAGDKGDLFVTFRVQLPRSLTPRQRDLLERYADDVEGRTPYKGKWDPRSKRCREHFLKQSSVDGVR</sequence>
<evidence type="ECO:0000313" key="2">
    <source>
        <dbReference type="Proteomes" id="UP001385951"/>
    </source>
</evidence>
<organism evidence="1 2">
    <name type="scientific">Cerrena zonata</name>
    <dbReference type="NCBI Taxonomy" id="2478898"/>
    <lineage>
        <taxon>Eukaryota</taxon>
        <taxon>Fungi</taxon>
        <taxon>Dikarya</taxon>
        <taxon>Basidiomycota</taxon>
        <taxon>Agaricomycotina</taxon>
        <taxon>Agaricomycetes</taxon>
        <taxon>Polyporales</taxon>
        <taxon>Cerrenaceae</taxon>
        <taxon>Cerrena</taxon>
    </lineage>
</organism>
<keyword evidence="2" id="KW-1185">Reference proteome</keyword>
<gene>
    <name evidence="1" type="ORF">QCA50_001513</name>
</gene>
<name>A0AAW0GX81_9APHY</name>
<dbReference type="SUPFAM" id="SSF49493">
    <property type="entry name" value="HSP40/DnaJ peptide-binding domain"/>
    <property type="match status" value="1"/>
</dbReference>
<dbReference type="AlphaFoldDB" id="A0AAW0GX81"/>
<reference evidence="1 2" key="1">
    <citation type="submission" date="2022-09" db="EMBL/GenBank/DDBJ databases">
        <authorList>
            <person name="Palmer J.M."/>
        </authorList>
    </citation>
    <scope>NUCLEOTIDE SEQUENCE [LARGE SCALE GENOMIC DNA]</scope>
    <source>
        <strain evidence="1 2">DSM 7382</strain>
    </source>
</reference>
<dbReference type="InterPro" id="IPR008971">
    <property type="entry name" value="HSP40/DnaJ_pept-bd"/>
</dbReference>
<evidence type="ECO:0000313" key="1">
    <source>
        <dbReference type="EMBL" id="KAK7694330.1"/>
    </source>
</evidence>
<proteinExistence type="predicted"/>
<dbReference type="Gene3D" id="2.60.260.20">
    <property type="entry name" value="Urease metallochaperone UreE, N-terminal domain"/>
    <property type="match status" value="1"/>
</dbReference>
<comment type="caution">
    <text evidence="1">The sequence shown here is derived from an EMBL/GenBank/DDBJ whole genome shotgun (WGS) entry which is preliminary data.</text>
</comment>
<dbReference type="Proteomes" id="UP001385951">
    <property type="component" value="Unassembled WGS sequence"/>
</dbReference>
<dbReference type="EMBL" id="JASBNA010000002">
    <property type="protein sequence ID" value="KAK7694330.1"/>
    <property type="molecule type" value="Genomic_DNA"/>
</dbReference>
<evidence type="ECO:0008006" key="3">
    <source>
        <dbReference type="Google" id="ProtNLM"/>
    </source>
</evidence>
<protein>
    <recommendedName>
        <fullName evidence="3">Chaperone DnaJ C-terminal domain-containing protein</fullName>
    </recommendedName>
</protein>
<accession>A0AAW0GX81</accession>